<feature type="compositionally biased region" description="Pro residues" evidence="8">
    <location>
        <begin position="278"/>
        <end position="288"/>
    </location>
</feature>
<feature type="compositionally biased region" description="Basic and acidic residues" evidence="8">
    <location>
        <begin position="291"/>
        <end position="302"/>
    </location>
</feature>
<reference evidence="10" key="1">
    <citation type="submission" date="2014-09" db="EMBL/GenBank/DDBJ databases">
        <authorList>
            <person name="Magalhaes I.L.F."/>
            <person name="Oliveira U."/>
            <person name="Santos F.R."/>
            <person name="Vidigal T.H.D.A."/>
            <person name="Brescovit A.D."/>
            <person name="Santos A.J."/>
        </authorList>
    </citation>
    <scope>NUCLEOTIDE SEQUENCE</scope>
    <source>
        <tissue evidence="10">Shoot tissue taken approximately 20 cm above the soil surface</tissue>
    </source>
</reference>
<keyword evidence="2" id="KW-0479">Metal-binding</keyword>
<dbReference type="GO" id="GO:0008270">
    <property type="term" value="F:zinc ion binding"/>
    <property type="evidence" value="ECO:0007669"/>
    <property type="project" value="UniProtKB-KW"/>
</dbReference>
<feature type="compositionally biased region" description="Acidic residues" evidence="8">
    <location>
        <begin position="9"/>
        <end position="19"/>
    </location>
</feature>
<feature type="compositionally biased region" description="Basic residues" evidence="8">
    <location>
        <begin position="126"/>
        <end position="142"/>
    </location>
</feature>
<protein>
    <recommendedName>
        <fullName evidence="9">RanBP2-type domain-containing protein</fullName>
    </recommendedName>
</protein>
<keyword evidence="4" id="KW-0862">Zinc</keyword>
<dbReference type="GO" id="GO:0005634">
    <property type="term" value="C:nucleus"/>
    <property type="evidence" value="ECO:0007669"/>
    <property type="project" value="UniProtKB-SubCell"/>
</dbReference>
<dbReference type="EMBL" id="GBRH01208460">
    <property type="protein sequence ID" value="JAD89435.1"/>
    <property type="molecule type" value="Transcribed_RNA"/>
</dbReference>
<dbReference type="GO" id="GO:0006355">
    <property type="term" value="P:regulation of DNA-templated transcription"/>
    <property type="evidence" value="ECO:0007669"/>
    <property type="project" value="InterPro"/>
</dbReference>
<keyword evidence="5" id="KW-0694">RNA-binding</keyword>
<feature type="compositionally biased region" description="Gly residues" evidence="8">
    <location>
        <begin position="438"/>
        <end position="449"/>
    </location>
</feature>
<dbReference type="InterPro" id="IPR001876">
    <property type="entry name" value="Znf_RanBP2"/>
</dbReference>
<evidence type="ECO:0000259" key="9">
    <source>
        <dbReference type="PROSITE" id="PS50199"/>
    </source>
</evidence>
<dbReference type="PROSITE" id="PS50199">
    <property type="entry name" value="ZF_RANBP2_2"/>
    <property type="match status" value="1"/>
</dbReference>
<feature type="compositionally biased region" description="Low complexity" evidence="8">
    <location>
        <begin position="63"/>
        <end position="86"/>
    </location>
</feature>
<feature type="region of interest" description="Disordered" evidence="8">
    <location>
        <begin position="271"/>
        <end position="337"/>
    </location>
</feature>
<dbReference type="FunFam" id="4.10.1060.10:FF:000017">
    <property type="entry name" value="FUS RNA-binding protein"/>
    <property type="match status" value="1"/>
</dbReference>
<feature type="compositionally biased region" description="Basic and acidic residues" evidence="8">
    <location>
        <begin position="323"/>
        <end position="337"/>
    </location>
</feature>
<evidence type="ECO:0000256" key="1">
    <source>
        <dbReference type="ARBA" id="ARBA00004123"/>
    </source>
</evidence>
<evidence type="ECO:0000256" key="8">
    <source>
        <dbReference type="SAM" id="MobiDB-lite"/>
    </source>
</evidence>
<evidence type="ECO:0000256" key="5">
    <source>
        <dbReference type="ARBA" id="ARBA00022884"/>
    </source>
</evidence>
<keyword evidence="6" id="KW-0539">Nucleus</keyword>
<evidence type="ECO:0000256" key="7">
    <source>
        <dbReference type="PROSITE-ProRule" id="PRU00322"/>
    </source>
</evidence>
<comment type="subcellular location">
    <subcellularLocation>
        <location evidence="1">Nucleus</location>
    </subcellularLocation>
</comment>
<accession>A0A0A9DUU1</accession>
<feature type="compositionally biased region" description="Low complexity" evidence="8">
    <location>
        <begin position="25"/>
        <end position="34"/>
    </location>
</feature>
<sequence length="471" mass="52485">MRPRGRGDDAEDDDDEYEDTTPLRSTPEAEADPSSAPPPAPPQPARAPLSSLVVRPPPPQENGGSSPSAARAACSSSPAGGSLRRGSPPPRRRRDFSPPDPGPRGWERRRSPPSPERRHPGSPPPQRRRFSPPRFQPPRHPRFHDEPQGYRMHSGPSPHPRRQEPSGFDDGPRYTHGYQGGGRGGARVREGSPPYGRGGRSYGRGFSAPGKDFINIDGEYVHRNDPNLSPREGDWICQNPNCGNLNFARRTHCNNCNKYRYAPEVYEPSRSARRGYFSPPPRGPPRIARPPGDRAPPRDMARYRSPPRGWGVGDPRGYAARSPPERAGRFTEPSLKERISFRGEHDVRDRVKFDWPATDDYSQRERPHDGMYLDRSRRRSGSPRGNWANDPRDRSRSPLRNRPMKSSFTGRGQPDDYADPYVSRGRPNNVDAGRSGHGHGGYRPGGGPYPGEDRGDRRAAPAPCGRNEDGY</sequence>
<dbReference type="GO" id="GO:0003723">
    <property type="term" value="F:RNA binding"/>
    <property type="evidence" value="ECO:0007669"/>
    <property type="project" value="UniProtKB-KW"/>
</dbReference>
<feature type="compositionally biased region" description="Basic and acidic residues" evidence="8">
    <location>
        <begin position="105"/>
        <end position="119"/>
    </location>
</feature>
<evidence type="ECO:0000256" key="3">
    <source>
        <dbReference type="ARBA" id="ARBA00022771"/>
    </source>
</evidence>
<feature type="compositionally biased region" description="Basic and acidic residues" evidence="8">
    <location>
        <begin position="361"/>
        <end position="375"/>
    </location>
</feature>
<dbReference type="PANTHER" id="PTHR23238">
    <property type="entry name" value="RNA BINDING PROTEIN"/>
    <property type="match status" value="1"/>
</dbReference>
<keyword evidence="3 7" id="KW-0863">Zinc-finger</keyword>
<evidence type="ECO:0000256" key="4">
    <source>
        <dbReference type="ARBA" id="ARBA00022833"/>
    </source>
</evidence>
<dbReference type="AlphaFoldDB" id="A0A0A9DUU1"/>
<proteinExistence type="predicted"/>
<dbReference type="PROSITE" id="PS01358">
    <property type="entry name" value="ZF_RANBP2_1"/>
    <property type="match status" value="1"/>
</dbReference>
<evidence type="ECO:0000313" key="10">
    <source>
        <dbReference type="EMBL" id="JAD89435.1"/>
    </source>
</evidence>
<dbReference type="SMART" id="SM00547">
    <property type="entry name" value="ZnF_RBZ"/>
    <property type="match status" value="1"/>
</dbReference>
<dbReference type="SUPFAM" id="SSF90209">
    <property type="entry name" value="Ran binding protein zinc finger-like"/>
    <property type="match status" value="1"/>
</dbReference>
<dbReference type="InterPro" id="IPR036443">
    <property type="entry name" value="Znf_RanBP2_sf"/>
</dbReference>
<feature type="region of interest" description="Disordered" evidence="8">
    <location>
        <begin position="360"/>
        <end position="471"/>
    </location>
</feature>
<evidence type="ECO:0000256" key="2">
    <source>
        <dbReference type="ARBA" id="ARBA00022723"/>
    </source>
</evidence>
<organism evidence="10">
    <name type="scientific">Arundo donax</name>
    <name type="common">Giant reed</name>
    <name type="synonym">Donax arundinaceus</name>
    <dbReference type="NCBI Taxonomy" id="35708"/>
    <lineage>
        <taxon>Eukaryota</taxon>
        <taxon>Viridiplantae</taxon>
        <taxon>Streptophyta</taxon>
        <taxon>Embryophyta</taxon>
        <taxon>Tracheophyta</taxon>
        <taxon>Spermatophyta</taxon>
        <taxon>Magnoliopsida</taxon>
        <taxon>Liliopsida</taxon>
        <taxon>Poales</taxon>
        <taxon>Poaceae</taxon>
        <taxon>PACMAD clade</taxon>
        <taxon>Arundinoideae</taxon>
        <taxon>Arundineae</taxon>
        <taxon>Arundo</taxon>
    </lineage>
</organism>
<reference evidence="10" key="2">
    <citation type="journal article" date="2015" name="Data Brief">
        <title>Shoot transcriptome of the giant reed, Arundo donax.</title>
        <authorList>
            <person name="Barrero R.A."/>
            <person name="Guerrero F.D."/>
            <person name="Moolhuijzen P."/>
            <person name="Goolsby J.A."/>
            <person name="Tidwell J."/>
            <person name="Bellgard S.E."/>
            <person name="Bellgard M.I."/>
        </authorList>
    </citation>
    <scope>NUCLEOTIDE SEQUENCE</scope>
    <source>
        <tissue evidence="10">Shoot tissue taken approximately 20 cm above the soil surface</tissue>
    </source>
</reference>
<name>A0A0A9DUU1_ARUDO</name>
<dbReference type="InterPro" id="IPR034870">
    <property type="entry name" value="TET_fam"/>
</dbReference>
<feature type="compositionally biased region" description="Pro residues" evidence="8">
    <location>
        <begin position="35"/>
        <end position="45"/>
    </location>
</feature>
<feature type="domain" description="RanBP2-type" evidence="9">
    <location>
        <begin position="231"/>
        <end position="262"/>
    </location>
</feature>
<evidence type="ECO:0000256" key="6">
    <source>
        <dbReference type="ARBA" id="ARBA00023242"/>
    </source>
</evidence>
<feature type="region of interest" description="Disordered" evidence="8">
    <location>
        <begin position="1"/>
        <end position="210"/>
    </location>
</feature>
<dbReference type="Gene3D" id="4.10.1060.10">
    <property type="entry name" value="Zinc finger, RanBP2-type"/>
    <property type="match status" value="1"/>
</dbReference>